<protein>
    <submittedName>
        <fullName evidence="1">Uncharacterized protein</fullName>
    </submittedName>
</protein>
<dbReference type="Proteomes" id="UP001199106">
    <property type="component" value="Unassembled WGS sequence"/>
</dbReference>
<gene>
    <name evidence="1" type="ORF">G6011_09746</name>
</gene>
<keyword evidence="2" id="KW-1185">Reference proteome</keyword>
<dbReference type="EMBL" id="JAANER010000008">
    <property type="protein sequence ID" value="KAG9186638.1"/>
    <property type="molecule type" value="Genomic_DNA"/>
</dbReference>
<organism evidence="1 2">
    <name type="scientific">Alternaria panax</name>
    <dbReference type="NCBI Taxonomy" id="48097"/>
    <lineage>
        <taxon>Eukaryota</taxon>
        <taxon>Fungi</taxon>
        <taxon>Dikarya</taxon>
        <taxon>Ascomycota</taxon>
        <taxon>Pezizomycotina</taxon>
        <taxon>Dothideomycetes</taxon>
        <taxon>Pleosporomycetidae</taxon>
        <taxon>Pleosporales</taxon>
        <taxon>Pleosporineae</taxon>
        <taxon>Pleosporaceae</taxon>
        <taxon>Alternaria</taxon>
        <taxon>Alternaria sect. Panax</taxon>
    </lineage>
</organism>
<sequence length="168" mass="19713">MTSALQHVKHLKFIDDLSCNEFEVFHLPAPLILQWPEEWRDDDIYRVLDMIPNDKLESFWLVSHTYRRLGARVLEQLIARQRKLEGFITPVEPEAEADIVQHRRSLRIYLDADTTFDDLTGQSLSIGPSTQRLMLQNPVNDWFKALVEHYDGQHDELISHLISKHQSL</sequence>
<proteinExistence type="predicted"/>
<accession>A0AAD4FB14</accession>
<reference evidence="1" key="1">
    <citation type="submission" date="2021-07" db="EMBL/GenBank/DDBJ databases">
        <title>Genome Resource of American Ginseng Black Spot Pathogen Alternaria panax.</title>
        <authorList>
            <person name="Qiu C."/>
            <person name="Wang W."/>
            <person name="Liu Z."/>
        </authorList>
    </citation>
    <scope>NUCLEOTIDE SEQUENCE</scope>
    <source>
        <strain evidence="1">BNCC115425</strain>
    </source>
</reference>
<evidence type="ECO:0000313" key="1">
    <source>
        <dbReference type="EMBL" id="KAG9186638.1"/>
    </source>
</evidence>
<evidence type="ECO:0000313" key="2">
    <source>
        <dbReference type="Proteomes" id="UP001199106"/>
    </source>
</evidence>
<name>A0AAD4FB14_9PLEO</name>
<dbReference type="AlphaFoldDB" id="A0AAD4FB14"/>
<comment type="caution">
    <text evidence="1">The sequence shown here is derived from an EMBL/GenBank/DDBJ whole genome shotgun (WGS) entry which is preliminary data.</text>
</comment>